<dbReference type="GeneID" id="36101541"/>
<feature type="transmembrane region" description="Helical" evidence="1">
    <location>
        <begin position="12"/>
        <end position="35"/>
    </location>
</feature>
<reference evidence="3 5" key="3">
    <citation type="submission" date="2020-07" db="EMBL/GenBank/DDBJ databases">
        <title>Genomic Encyclopedia of Type Strains, Phase IV (KMG-V): Genome sequencing to study the core and pangenomes of soil and plant-associated prokaryotes.</title>
        <authorList>
            <person name="Whitman W."/>
        </authorList>
    </citation>
    <scope>NUCLEOTIDE SEQUENCE [LARGE SCALE GENOMIC DNA]</scope>
    <source>
        <strain evidence="3 5">C13</strain>
    </source>
</reference>
<organism evidence="2 4">
    <name type="scientific">Methanococcus maripaludis</name>
    <name type="common">Methanococcus deltae</name>
    <dbReference type="NCBI Taxonomy" id="39152"/>
    <lineage>
        <taxon>Archaea</taxon>
        <taxon>Methanobacteriati</taxon>
        <taxon>Methanobacteriota</taxon>
        <taxon>Methanomada group</taxon>
        <taxon>Methanococci</taxon>
        <taxon>Methanococcales</taxon>
        <taxon>Methanococcaceae</taxon>
        <taxon>Methanococcus</taxon>
    </lineage>
</organism>
<feature type="transmembrane region" description="Helical" evidence="1">
    <location>
        <begin position="120"/>
        <end position="136"/>
    </location>
</feature>
<dbReference type="KEGG" id="mmad:MMJJ_04480"/>
<evidence type="ECO:0000313" key="4">
    <source>
        <dbReference type="Proteomes" id="UP000239462"/>
    </source>
</evidence>
<evidence type="ECO:0000313" key="2">
    <source>
        <dbReference type="EMBL" id="AVB75865.1"/>
    </source>
</evidence>
<evidence type="ECO:0000313" key="5">
    <source>
        <dbReference type="Proteomes" id="UP000567099"/>
    </source>
</evidence>
<dbReference type="EMBL" id="CP026606">
    <property type="protein sequence ID" value="AVB75865.1"/>
    <property type="molecule type" value="Genomic_DNA"/>
</dbReference>
<feature type="transmembrane region" description="Helical" evidence="1">
    <location>
        <begin position="75"/>
        <end position="100"/>
    </location>
</feature>
<feature type="transmembrane region" description="Helical" evidence="1">
    <location>
        <begin position="148"/>
        <end position="169"/>
    </location>
</feature>
<dbReference type="AlphaFoldDB" id="A0A2L1C933"/>
<gene>
    <name evidence="3" type="ORF">HNP94_001282</name>
    <name evidence="2" type="ORF">MMJJ_04480</name>
</gene>
<keyword evidence="1" id="KW-0812">Transmembrane</keyword>
<evidence type="ECO:0000313" key="3">
    <source>
        <dbReference type="EMBL" id="MBA2864282.1"/>
    </source>
</evidence>
<name>A0A2L1C933_METMI</name>
<dbReference type="Proteomes" id="UP000239462">
    <property type="component" value="Chromosome"/>
</dbReference>
<evidence type="ECO:0000256" key="1">
    <source>
        <dbReference type="SAM" id="Phobius"/>
    </source>
</evidence>
<protein>
    <submittedName>
        <fullName evidence="2">Uncharacterized protein</fullName>
    </submittedName>
</protein>
<dbReference type="EMBL" id="JACDUO010000001">
    <property type="protein sequence ID" value="MBA2864282.1"/>
    <property type="molecule type" value="Genomic_DNA"/>
</dbReference>
<proteinExistence type="predicted"/>
<dbReference type="RefSeq" id="WP_104837488.1">
    <property type="nucleotide sequence ID" value="NZ_CP026606.1"/>
</dbReference>
<keyword evidence="1" id="KW-1133">Transmembrane helix</keyword>
<feature type="transmembrane region" description="Helical" evidence="1">
    <location>
        <begin position="175"/>
        <end position="199"/>
    </location>
</feature>
<keyword evidence="1" id="KW-0472">Membrane</keyword>
<reference evidence="2" key="2">
    <citation type="submission" date="2018-02" db="EMBL/GenBank/DDBJ databases">
        <title>Complete genome sequence of the Methanococcus maripaludis type strain JJ (DSM 2067), a model for selenoprotein synthesis in Archaea.</title>
        <authorList>
            <person name="Poehlein A."/>
            <person name="Heym D."/>
            <person name="Quitzke V."/>
            <person name="Fersch J."/>
            <person name="Daniel R."/>
            <person name="Rother M."/>
        </authorList>
    </citation>
    <scope>NUCLEOTIDE SEQUENCE [LARGE SCALE GENOMIC DNA]</scope>
    <source>
        <strain evidence="2">DSM 2067</strain>
    </source>
</reference>
<reference evidence="4" key="1">
    <citation type="journal article" date="2018" name="Genome Announc.">
        <title>Complete Genome Sequence of the Methanococcus maripaludis Type Strain JJ (DSM 2067), a Model for Selenoprotein Synthesis in Archaea.</title>
        <authorList>
            <person name="Poehlein A."/>
            <person name="Heym D."/>
            <person name="Quitzke V."/>
            <person name="Fersch J."/>
            <person name="Daniel R."/>
            <person name="Rother M."/>
        </authorList>
    </citation>
    <scope>NUCLEOTIDE SEQUENCE [LARGE SCALE GENOMIC DNA]</scope>
    <source>
        <strain evidence="4">DSM 2067</strain>
    </source>
</reference>
<accession>A0A2L1C933</accession>
<sequence length="203" mass="22887">MFNLIIKELGEHMPFTALGAIFGMVLLIIFNGISFSESYSIFYTLHPIHVFLSAFTTTSMYLLHKKSSINGYKGFLTLFLIGYVGSLFIATISDSLIPYIGEIILDLPNRGAHIGFIEEFWLVNLLAIFGIVLAYFKPFTKIPHSGHVFLSTAASLFHIIMALGTGLNFLMYFEIFVFLFIAVWIPCCTSDIIFPLIFVKEKD</sequence>
<dbReference type="Proteomes" id="UP000567099">
    <property type="component" value="Unassembled WGS sequence"/>
</dbReference>
<feature type="transmembrane region" description="Helical" evidence="1">
    <location>
        <begin position="41"/>
        <end position="63"/>
    </location>
</feature>